<evidence type="ECO:0000313" key="2">
    <source>
        <dbReference type="Proteomes" id="UP001232148"/>
    </source>
</evidence>
<evidence type="ECO:0000313" key="1">
    <source>
        <dbReference type="EMBL" id="KAK2020555.1"/>
    </source>
</evidence>
<dbReference type="EMBL" id="MU843218">
    <property type="protein sequence ID" value="KAK2020555.1"/>
    <property type="molecule type" value="Genomic_DNA"/>
</dbReference>
<organism evidence="1 2">
    <name type="scientific">Colletotrichum zoysiae</name>
    <dbReference type="NCBI Taxonomy" id="1216348"/>
    <lineage>
        <taxon>Eukaryota</taxon>
        <taxon>Fungi</taxon>
        <taxon>Dikarya</taxon>
        <taxon>Ascomycota</taxon>
        <taxon>Pezizomycotina</taxon>
        <taxon>Sordariomycetes</taxon>
        <taxon>Hypocreomycetidae</taxon>
        <taxon>Glomerellales</taxon>
        <taxon>Glomerellaceae</taxon>
        <taxon>Colletotrichum</taxon>
        <taxon>Colletotrichum graminicola species complex</taxon>
    </lineage>
</organism>
<comment type="caution">
    <text evidence="1">The sequence shown here is derived from an EMBL/GenBank/DDBJ whole genome shotgun (WGS) entry which is preliminary data.</text>
</comment>
<sequence length="121" mass="13922">MLIVHGPQGLLERLWPVRIVSLKYFKAQHPSVSSVQIRRPSLMHSCLLFIFVPLFIPRLLNCWSHQRDSQPSGDQRHAALNQRCSLAHLMHWVSYGVTTVPKTSNAHTDEHRLYATQTKDS</sequence>
<protein>
    <submittedName>
        <fullName evidence="1">Uncharacterized protein</fullName>
    </submittedName>
</protein>
<dbReference type="AlphaFoldDB" id="A0AAD9H198"/>
<gene>
    <name evidence="1" type="ORF">LX32DRAFT_315210</name>
</gene>
<proteinExistence type="predicted"/>
<dbReference type="Proteomes" id="UP001232148">
    <property type="component" value="Unassembled WGS sequence"/>
</dbReference>
<name>A0AAD9H198_9PEZI</name>
<keyword evidence="2" id="KW-1185">Reference proteome</keyword>
<reference evidence="1" key="1">
    <citation type="submission" date="2021-06" db="EMBL/GenBank/DDBJ databases">
        <title>Comparative genomics, transcriptomics and evolutionary studies reveal genomic signatures of adaptation to plant cell wall in hemibiotrophic fungi.</title>
        <authorList>
            <consortium name="DOE Joint Genome Institute"/>
            <person name="Baroncelli R."/>
            <person name="Diaz J.F."/>
            <person name="Benocci T."/>
            <person name="Peng M."/>
            <person name="Battaglia E."/>
            <person name="Haridas S."/>
            <person name="Andreopoulos W."/>
            <person name="Labutti K."/>
            <person name="Pangilinan J."/>
            <person name="Floch G.L."/>
            <person name="Makela M.R."/>
            <person name="Henrissat B."/>
            <person name="Grigoriev I.V."/>
            <person name="Crouch J.A."/>
            <person name="De Vries R.P."/>
            <person name="Sukno S.A."/>
            <person name="Thon M.R."/>
        </authorList>
    </citation>
    <scope>NUCLEOTIDE SEQUENCE</scope>
    <source>
        <strain evidence="1">MAFF235873</strain>
    </source>
</reference>
<accession>A0AAD9H198</accession>